<dbReference type="PROSITE" id="PS50033">
    <property type="entry name" value="UBX"/>
    <property type="match status" value="1"/>
</dbReference>
<accession>A0A9P1E9X6</accession>
<dbReference type="GO" id="GO:0032984">
    <property type="term" value="P:protein-containing complex disassembly"/>
    <property type="evidence" value="ECO:0007669"/>
    <property type="project" value="InterPro"/>
</dbReference>
<evidence type="ECO:0000256" key="2">
    <source>
        <dbReference type="SAM" id="MobiDB-lite"/>
    </source>
</evidence>
<evidence type="ECO:0000313" key="5">
    <source>
        <dbReference type="Proteomes" id="UP001152484"/>
    </source>
</evidence>
<keyword evidence="5" id="KW-1185">Reference proteome</keyword>
<comment type="caution">
    <text evidence="4">The sequence shown here is derived from an EMBL/GenBank/DDBJ whole genome shotgun (WGS) entry which is preliminary data.</text>
</comment>
<dbReference type="Proteomes" id="UP001152484">
    <property type="component" value="Unassembled WGS sequence"/>
</dbReference>
<proteinExistence type="predicted"/>
<reference evidence="4" key="1">
    <citation type="submission" date="2022-07" db="EMBL/GenBank/DDBJ databases">
        <authorList>
            <person name="Macas J."/>
            <person name="Novak P."/>
            <person name="Neumann P."/>
        </authorList>
    </citation>
    <scope>NUCLEOTIDE SEQUENCE</scope>
</reference>
<dbReference type="OrthoDB" id="440781at2759"/>
<dbReference type="AlphaFoldDB" id="A0A9P1E9X6"/>
<dbReference type="InterPro" id="IPR001012">
    <property type="entry name" value="UBX_dom"/>
</dbReference>
<name>A0A9P1E9X6_CUSEU</name>
<dbReference type="Gene3D" id="3.10.20.90">
    <property type="entry name" value="Phosphatidylinositol 3-kinase Catalytic Subunit, Chain A, domain 1"/>
    <property type="match status" value="1"/>
</dbReference>
<gene>
    <name evidence="4" type="ORF">CEURO_LOCUS11266</name>
</gene>
<evidence type="ECO:0000313" key="4">
    <source>
        <dbReference type="EMBL" id="CAH9090586.1"/>
    </source>
</evidence>
<dbReference type="GO" id="GO:0051117">
    <property type="term" value="F:ATPase binding"/>
    <property type="evidence" value="ECO:0007669"/>
    <property type="project" value="InterPro"/>
</dbReference>
<dbReference type="Pfam" id="PF00789">
    <property type="entry name" value="UBX"/>
    <property type="match status" value="1"/>
</dbReference>
<organism evidence="4 5">
    <name type="scientific">Cuscuta europaea</name>
    <name type="common">European dodder</name>
    <dbReference type="NCBI Taxonomy" id="41803"/>
    <lineage>
        <taxon>Eukaryota</taxon>
        <taxon>Viridiplantae</taxon>
        <taxon>Streptophyta</taxon>
        <taxon>Embryophyta</taxon>
        <taxon>Tracheophyta</taxon>
        <taxon>Spermatophyta</taxon>
        <taxon>Magnoliopsida</taxon>
        <taxon>eudicotyledons</taxon>
        <taxon>Gunneridae</taxon>
        <taxon>Pentapetalae</taxon>
        <taxon>asterids</taxon>
        <taxon>lamiids</taxon>
        <taxon>Solanales</taxon>
        <taxon>Convolvulaceae</taxon>
        <taxon>Cuscuteae</taxon>
        <taxon>Cuscuta</taxon>
        <taxon>Cuscuta subgen. Cuscuta</taxon>
    </lineage>
</organism>
<dbReference type="InterPro" id="IPR029071">
    <property type="entry name" value="Ubiquitin-like_domsf"/>
</dbReference>
<protein>
    <recommendedName>
        <fullName evidence="3">UBX domain-containing protein</fullName>
    </recommendedName>
</protein>
<dbReference type="PANTHER" id="PTHR47557:SF2">
    <property type="entry name" value="PLANT UBX DOMAIN-CONTAINING PROTEIN 1"/>
    <property type="match status" value="1"/>
</dbReference>
<evidence type="ECO:0000256" key="1">
    <source>
        <dbReference type="ARBA" id="ARBA00022786"/>
    </source>
</evidence>
<feature type="compositionally biased region" description="Basic and acidic residues" evidence="2">
    <location>
        <begin position="237"/>
        <end position="246"/>
    </location>
</feature>
<dbReference type="SUPFAM" id="SSF54236">
    <property type="entry name" value="Ubiquitin-like"/>
    <property type="match status" value="1"/>
</dbReference>
<dbReference type="InterPro" id="IPR044232">
    <property type="entry name" value="PUX1"/>
</dbReference>
<evidence type="ECO:0000259" key="3">
    <source>
        <dbReference type="PROSITE" id="PS50033"/>
    </source>
</evidence>
<sequence>MIVDSPAALKRRRFSIVDPMEADSAKAKLAAAKEKLGREIRIFQTITESAASSGIAQDGQPIEESEDYYEFTADDYFRLVATKKKDTYLKTRKLREAEEAARRSKLTKAVIRVRFPDNVTLEASFHSSETIQDLVDLLVKAILRPDLPFYLYTTPPKKQIKDMSQDFYSAGFVPGAIVYFSYNVPNGGDEGAPGQHYLQEEILSLQNLESSAITKQEDEVVPEPQPSVAISDPTPSQEKKPADKKNIKPKWLKM</sequence>
<dbReference type="PANTHER" id="PTHR47557">
    <property type="entry name" value="PLANT UBX DOMAIN-CONTAINING PROTEIN 1"/>
    <property type="match status" value="1"/>
</dbReference>
<keyword evidence="1" id="KW-0833">Ubl conjugation pathway</keyword>
<dbReference type="EMBL" id="CAMAPE010000025">
    <property type="protein sequence ID" value="CAH9090586.1"/>
    <property type="molecule type" value="Genomic_DNA"/>
</dbReference>
<feature type="domain" description="UBX" evidence="3">
    <location>
        <begin position="104"/>
        <end position="180"/>
    </location>
</feature>
<dbReference type="CDD" id="cd16118">
    <property type="entry name" value="UBX2_UBXN9"/>
    <property type="match status" value="1"/>
</dbReference>
<feature type="region of interest" description="Disordered" evidence="2">
    <location>
        <begin position="213"/>
        <end position="254"/>
    </location>
</feature>